<protein>
    <submittedName>
        <fullName evidence="1">Uncharacterized protein</fullName>
    </submittedName>
</protein>
<gene>
    <name evidence="1" type="ORF">SDC9_212369</name>
</gene>
<name>A0A645K079_9ZZZZ</name>
<dbReference type="AlphaFoldDB" id="A0A645K079"/>
<accession>A0A645K079</accession>
<organism evidence="1">
    <name type="scientific">bioreactor metagenome</name>
    <dbReference type="NCBI Taxonomy" id="1076179"/>
    <lineage>
        <taxon>unclassified sequences</taxon>
        <taxon>metagenomes</taxon>
        <taxon>ecological metagenomes</taxon>
    </lineage>
</organism>
<proteinExistence type="predicted"/>
<evidence type="ECO:0000313" key="1">
    <source>
        <dbReference type="EMBL" id="MPN64593.1"/>
    </source>
</evidence>
<reference evidence="1" key="1">
    <citation type="submission" date="2019-08" db="EMBL/GenBank/DDBJ databases">
        <authorList>
            <person name="Kucharzyk K."/>
            <person name="Murdoch R.W."/>
            <person name="Higgins S."/>
            <person name="Loffler F."/>
        </authorList>
    </citation>
    <scope>NUCLEOTIDE SEQUENCE</scope>
</reference>
<sequence length="109" mass="11795">MRVGIIGEEVGLVSGGASESPVVNPCLHSVILGHRHDFLHDVLVTIPVGMGKHMDDEVRVMRRHVAQIGLDVLGHTIAMIGVTGLQWSHERSSLCNDSNNASTSWAEYS</sequence>
<comment type="caution">
    <text evidence="1">The sequence shown here is derived from an EMBL/GenBank/DDBJ whole genome shotgun (WGS) entry which is preliminary data.</text>
</comment>
<dbReference type="EMBL" id="VSSQ01145705">
    <property type="protein sequence ID" value="MPN64593.1"/>
    <property type="molecule type" value="Genomic_DNA"/>
</dbReference>